<reference evidence="3 4" key="1">
    <citation type="journal article" date="2013" name="Genome Announc.">
        <title>Draft Genome Sequences of Mycoplasma alkalescens, Mycoplasma arginini, and Mycoplasma bovigenitalium, Three Species with Equivocal Pathogenic Status for Cattle.</title>
        <authorList>
            <person name="Manso-Silvan L."/>
            <person name="Tardy F."/>
            <person name="Baranowski E."/>
            <person name="Barre A."/>
            <person name="Blanchard A."/>
            <person name="Breton M."/>
            <person name="Couture C."/>
            <person name="Citti C."/>
            <person name="Dordet-Frisoni E."/>
            <person name="Dupuy V."/>
            <person name="Gaurivaud P."/>
            <person name="Jacob D."/>
            <person name="Lemaitre C."/>
            <person name="Nikolski M."/>
            <person name="Nouvel L.X."/>
            <person name="Poumarat F."/>
            <person name="Thebault P."/>
            <person name="Theil S."/>
            <person name="Thiaucourt F."/>
            <person name="Sirand-Pugnet P."/>
        </authorList>
    </citation>
    <scope>NUCLEOTIDE SEQUENCE [LARGE SCALE GENOMIC DNA]</scope>
    <source>
        <strain evidence="3 4">14918</strain>
    </source>
</reference>
<gene>
    <name evidence="3" type="ORF">MALK_1050</name>
</gene>
<feature type="region of interest" description="Disordered" evidence="1">
    <location>
        <begin position="35"/>
        <end position="80"/>
    </location>
</feature>
<dbReference type="Gene3D" id="3.90.226.10">
    <property type="entry name" value="2-enoyl-CoA Hydratase, Chain A, domain 1"/>
    <property type="match status" value="1"/>
</dbReference>
<dbReference type="GO" id="GO:0006508">
    <property type="term" value="P:proteolysis"/>
    <property type="evidence" value="ECO:0007669"/>
    <property type="project" value="InterPro"/>
</dbReference>
<dbReference type="PANTHER" id="PTHR32060">
    <property type="entry name" value="TAIL-SPECIFIC PROTEASE"/>
    <property type="match status" value="1"/>
</dbReference>
<evidence type="ECO:0000313" key="3">
    <source>
        <dbReference type="EMBL" id="ENY54050.1"/>
    </source>
</evidence>
<sequence length="592" mass="69029">MKNLKKLLIKMGLIAITTTTQLSLIACNIKKESNESKLSKSSESNQEENKTTKKNENYSSKDKLQRNNNNNNNANEQINENNSYKNNLLVTDINLTEFYFSNLTNYKDEIDKQKKKISLHIHNDIPYIGIKEFLESTKPILKNVNYKFNNNTVTLSNDKDKLIIDFDKNKIFVSNYKFFTDILKFYKPGEEDLNIIFKNKNIEKSSNNPIEFNLSKYNIDILSNNKELYLPLTLLNQMLLNESNIQLYFNNETLFLFDFAKQLASLPRQGALKWSPKANNENIPNKLKEFQHNYLGFLFDYYYGIKKDNNSYKEYFQKYKNDILKDNNTHYLTIKKIINELDDPHSAYIMDGYFKKDNNLINKLLEYGERTKNKENLEKILADKLPWKTSYINNFIDDNHQTSVISFKSFDLETTKHIKKFLDEAKQKNTKNIIFDLSLNYGGFIGAGYELLGFLTNESFNVYSYNSLSKEKIVKKIKSKLPKYDFNYYFLISPYSFSAGNILPQIIKDNNLGKVIGYKSFGGASAITYSILPTGDIIQISSNHVFTNKNYQSLEFGVEPDIKFDGNIFENPEKIYDLSYIKNVINKNNNSK</sequence>
<accession>N9SRF9</accession>
<dbReference type="CDD" id="cd06567">
    <property type="entry name" value="Peptidase_S41"/>
    <property type="match status" value="1"/>
</dbReference>
<keyword evidence="4" id="KW-1185">Reference proteome</keyword>
<dbReference type="InterPro" id="IPR029045">
    <property type="entry name" value="ClpP/crotonase-like_dom_sf"/>
</dbReference>
<evidence type="ECO:0000256" key="1">
    <source>
        <dbReference type="SAM" id="MobiDB-lite"/>
    </source>
</evidence>
<organism evidence="3 4">
    <name type="scientific">Metamycoplasma alkalescens 14918</name>
    <dbReference type="NCBI Taxonomy" id="1188234"/>
    <lineage>
        <taxon>Bacteria</taxon>
        <taxon>Bacillati</taxon>
        <taxon>Mycoplasmatota</taxon>
        <taxon>Mycoplasmoidales</taxon>
        <taxon>Metamycoplasmataceae</taxon>
        <taxon>Metamycoplasma</taxon>
    </lineage>
</organism>
<dbReference type="SMART" id="SM00245">
    <property type="entry name" value="TSPc"/>
    <property type="match status" value="1"/>
</dbReference>
<feature type="domain" description="Tail specific protease" evidence="2">
    <location>
        <begin position="357"/>
        <end position="565"/>
    </location>
</feature>
<dbReference type="eggNOG" id="COG0793">
    <property type="taxonomic scope" value="Bacteria"/>
</dbReference>
<dbReference type="InterPro" id="IPR005151">
    <property type="entry name" value="Tail-specific_protease"/>
</dbReference>
<evidence type="ECO:0000259" key="2">
    <source>
        <dbReference type="SMART" id="SM00245"/>
    </source>
</evidence>
<dbReference type="EMBL" id="AMWK01000004">
    <property type="protein sequence ID" value="ENY54050.1"/>
    <property type="molecule type" value="Genomic_DNA"/>
</dbReference>
<dbReference type="AlphaFoldDB" id="N9SRF9"/>
<dbReference type="OrthoDB" id="9758793at2"/>
<dbReference type="SUPFAM" id="SSF52096">
    <property type="entry name" value="ClpP/crotonase"/>
    <property type="match status" value="1"/>
</dbReference>
<dbReference type="GO" id="GO:0007165">
    <property type="term" value="P:signal transduction"/>
    <property type="evidence" value="ECO:0007669"/>
    <property type="project" value="TreeGrafter"/>
</dbReference>
<feature type="compositionally biased region" description="Low complexity" evidence="1">
    <location>
        <begin position="67"/>
        <end position="80"/>
    </location>
</feature>
<dbReference type="PANTHER" id="PTHR32060:SF30">
    <property type="entry name" value="CARBOXY-TERMINAL PROCESSING PROTEASE CTPA"/>
    <property type="match status" value="1"/>
</dbReference>
<comment type="caution">
    <text evidence="3">The sequence shown here is derived from an EMBL/GenBank/DDBJ whole genome shotgun (WGS) entry which is preliminary data.</text>
</comment>
<evidence type="ECO:0000313" key="4">
    <source>
        <dbReference type="Proteomes" id="UP000013137"/>
    </source>
</evidence>
<dbReference type="PATRIC" id="fig|1188234.3.peg.96"/>
<dbReference type="Pfam" id="PF03572">
    <property type="entry name" value="Peptidase_S41"/>
    <property type="match status" value="1"/>
</dbReference>
<dbReference type="PROSITE" id="PS51257">
    <property type="entry name" value="PROKAR_LIPOPROTEIN"/>
    <property type="match status" value="1"/>
</dbReference>
<feature type="compositionally biased region" description="Basic and acidic residues" evidence="1">
    <location>
        <begin position="47"/>
        <end position="65"/>
    </location>
</feature>
<dbReference type="RefSeq" id="WP_002880976.1">
    <property type="nucleotide sequence ID" value="NZ_AMWK01000004.1"/>
</dbReference>
<dbReference type="GO" id="GO:0008236">
    <property type="term" value="F:serine-type peptidase activity"/>
    <property type="evidence" value="ECO:0007669"/>
    <property type="project" value="InterPro"/>
</dbReference>
<name>N9SRF9_9BACT</name>
<proteinExistence type="predicted"/>
<protein>
    <recommendedName>
        <fullName evidence="2">Tail specific protease domain-containing protein</fullName>
    </recommendedName>
</protein>
<dbReference type="GO" id="GO:0030288">
    <property type="term" value="C:outer membrane-bounded periplasmic space"/>
    <property type="evidence" value="ECO:0007669"/>
    <property type="project" value="TreeGrafter"/>
</dbReference>
<dbReference type="GO" id="GO:0004175">
    <property type="term" value="F:endopeptidase activity"/>
    <property type="evidence" value="ECO:0007669"/>
    <property type="project" value="TreeGrafter"/>
</dbReference>
<dbReference type="Proteomes" id="UP000013137">
    <property type="component" value="Unassembled WGS sequence"/>
</dbReference>